<organism evidence="1 2">
    <name type="scientific">Alicyclobacillus vulcanalis</name>
    <dbReference type="NCBI Taxonomy" id="252246"/>
    <lineage>
        <taxon>Bacteria</taxon>
        <taxon>Bacillati</taxon>
        <taxon>Bacillota</taxon>
        <taxon>Bacilli</taxon>
        <taxon>Bacillales</taxon>
        <taxon>Alicyclobacillaceae</taxon>
        <taxon>Alicyclobacillus</taxon>
    </lineage>
</organism>
<sequence length="228" mass="24520">MGRIDQQLATYEFFGGYSTSLSASEKAGVNQITTSGALPQGAALLDVGTASEVVQVVNCIPSGGGQYVSTLASPTTYAHTSGCSVAPLSTSPSSVFPFVQTVVMGEPITAEDYQQPLLFILTPRSQERRQFAQEKLITYTITAVLTSVVPGTPSGDIGEVAINTFYGWMDQIADRIRTNKILQTASYPQGAAIKFGENFTVEETHERVEDAVWLVARFNIESVEQVHA</sequence>
<reference evidence="2" key="1">
    <citation type="submission" date="2017-01" db="EMBL/GenBank/DDBJ databases">
        <authorList>
            <person name="Varghese N."/>
            <person name="Submissions S."/>
        </authorList>
    </citation>
    <scope>NUCLEOTIDE SEQUENCE [LARGE SCALE GENOMIC DNA]</scope>
    <source>
        <strain evidence="2">DSM 16176</strain>
    </source>
</reference>
<keyword evidence="2" id="KW-1185">Reference proteome</keyword>
<dbReference type="STRING" id="252246.SAMN05421799_10632"/>
<dbReference type="OrthoDB" id="9874526at2"/>
<protein>
    <submittedName>
        <fullName evidence="1">Uncharacterized protein</fullName>
    </submittedName>
</protein>
<dbReference type="Proteomes" id="UP000186156">
    <property type="component" value="Unassembled WGS sequence"/>
</dbReference>
<dbReference type="RefSeq" id="WP_076346897.1">
    <property type="nucleotide sequence ID" value="NZ_FTOO01000006.1"/>
</dbReference>
<gene>
    <name evidence="1" type="ORF">SAMN05421799_10632</name>
</gene>
<dbReference type="EMBL" id="FTOO01000006">
    <property type="protein sequence ID" value="SIS88369.1"/>
    <property type="molecule type" value="Genomic_DNA"/>
</dbReference>
<name>A0A1N7MR84_9BACL</name>
<evidence type="ECO:0000313" key="2">
    <source>
        <dbReference type="Proteomes" id="UP000186156"/>
    </source>
</evidence>
<evidence type="ECO:0000313" key="1">
    <source>
        <dbReference type="EMBL" id="SIS88369.1"/>
    </source>
</evidence>
<proteinExistence type="predicted"/>
<dbReference type="AlphaFoldDB" id="A0A1N7MR84"/>
<accession>A0A1N7MR84</accession>